<dbReference type="RefSeq" id="WP_161263030.1">
    <property type="nucleotide sequence ID" value="NZ_JAFBDC010000017.1"/>
</dbReference>
<feature type="coiled-coil region" evidence="6">
    <location>
        <begin position="291"/>
        <end position="331"/>
    </location>
</feature>
<feature type="domain" description="Dynamin N-terminal" evidence="7">
    <location>
        <begin position="681"/>
        <end position="904"/>
    </location>
</feature>
<organism evidence="8 9">
    <name type="scientific">Heliomicrobium gestii</name>
    <name type="common">Heliobacterium gestii</name>
    <dbReference type="NCBI Taxonomy" id="2699"/>
    <lineage>
        <taxon>Bacteria</taxon>
        <taxon>Bacillati</taxon>
        <taxon>Bacillota</taxon>
        <taxon>Clostridia</taxon>
        <taxon>Eubacteriales</taxon>
        <taxon>Heliobacteriaceae</taxon>
        <taxon>Heliomicrobium</taxon>
    </lineage>
</organism>
<keyword evidence="3" id="KW-0378">Hydrolase</keyword>
<evidence type="ECO:0000256" key="3">
    <source>
        <dbReference type="ARBA" id="ARBA00022801"/>
    </source>
</evidence>
<feature type="domain" description="Dynamin N-terminal" evidence="7">
    <location>
        <begin position="52"/>
        <end position="206"/>
    </location>
</feature>
<dbReference type="Proteomes" id="UP000471031">
    <property type="component" value="Unassembled WGS sequence"/>
</dbReference>
<evidence type="ECO:0000259" key="7">
    <source>
        <dbReference type="Pfam" id="PF00350"/>
    </source>
</evidence>
<gene>
    <name evidence="8" type="ORF">GTO89_15620</name>
</gene>
<keyword evidence="9" id="KW-1185">Reference proteome</keyword>
<dbReference type="SUPFAM" id="SSF52540">
    <property type="entry name" value="P-loop containing nucleoside triphosphate hydrolases"/>
    <property type="match status" value="2"/>
</dbReference>
<keyword evidence="4" id="KW-0342">GTP-binding</keyword>
<reference evidence="8 9" key="1">
    <citation type="submission" date="2020-01" db="EMBL/GenBank/DDBJ databases">
        <title>Whole genome sequence of Heliobacterium gestii DSM 11169.</title>
        <authorList>
            <person name="Kyndt J.A."/>
            <person name="Meyer T.E."/>
        </authorList>
    </citation>
    <scope>NUCLEOTIDE SEQUENCE [LARGE SCALE GENOMIC DNA]</scope>
    <source>
        <strain evidence="8 9">DSM 11169</strain>
    </source>
</reference>
<proteinExistence type="predicted"/>
<dbReference type="Pfam" id="PF00350">
    <property type="entry name" value="Dynamin_N"/>
    <property type="match status" value="2"/>
</dbReference>
<sequence>MTNNPLSASAIIPVLIERLESLAGRFRQGHDEHGAYAAETLIGKLRRRQMRIAFCGHVSGGKSALINALIGDDILPTSPIPSSANIVTVRSGPAAAKAKLRSGETVELDLFANLSGVQEHCLDGAGTHSVDIAVPVDLFGNSVDLVDTPGVDSAEMARRLAEDPAIIAADVIFYVMDYNHVQSEINFSFTKRLKERGKPVFLVVNQIDKHCDFELDFGYFRRSSAAGFAAWDIRPEGLFFTSLADTAHPENELPRLKARLQDLFRHEEDLLVASVLPAARQLIEDHGQRLAVANKAERQRLQRLLDETEDLEEALRTYGQVSRQMDELQRAPQLLQDELDQEIRRVVENARITPHTTSELARRYLESRSPGFKVGFLFSGEKTKKEIAARLEAVYADFRQHVSTQLEWHLRDVLSRVAERHGVTAGDYLQRANSLAAHWGADLLARVVRDGAVAGNEYVHNYTRDIAAEVKSLYRREALALAEEAIQRAESATAQQREQLSRQLAPLQSLADAVKTLERMDQEERKIRDDLLALLRRGLPEPTPVEALFAPSPLSPAALAGDSDNPSPEATAAADGAANAARCAAAPDPLAGLGQALREQSARAVVPAASILDPALGTSPALIGASSESDMAAKGALPALQQTAQRLRQCAEAVAPLPGFGHIAEGLATRADRLEKNIFTVALFGAFSAGKSSVANALLGRPVLPVSPNPTTAAINKILPPNGDNPHGTVRVRLKNAGDIESDVLHSLNACDLTALNMADALLRLNDLSPGDIHPTAKPHYAFLRAVARGIGAVEDRLGEELVIDLDAFHDYVASEEKACFVEWIELYYQCPLTARGVMLVDTPGADSINARHTGVAFDYIKNADAILFVTYFNSAFSHADRDFLFQLGRVKDSFGLDKMFFLINAADLARNAGDLAEVRRHVTERIAACGIANPRLYTVSSQTALLARLGESGLLTASQEKTYRQRTDSLAAVGETADGSGAPGEREPAPAYDGPLAWSEGFSLSGYDRFEADFYGFTLHELTQIAVSAAEGDMGRCLASLDDVIEAAHLDASARRRKRAACETSRLDAERAVSAVSVDADRDLLDKEADELIYYVQQRIFYRFGDLFDRYFNPSVLQDGRGNITKKGMQHCLEELLQTLEKELAQEIRATSLRLEQFVHKRASLYRNKLVQSVGAVDSRCALPTYEPAILPALEIPERLSLSRAEAIRVLPNGISNPKEFFEGSGRHRLRLHLEENLRPPVQAYLDEAATVVKAAYIPLLARTLEKGRQQAQEALSDHYAGLLAALDVDFDVTSAERIRTALASLEQ</sequence>
<dbReference type="GO" id="GO:0003924">
    <property type="term" value="F:GTPase activity"/>
    <property type="evidence" value="ECO:0007669"/>
    <property type="project" value="InterPro"/>
</dbReference>
<dbReference type="InterPro" id="IPR027417">
    <property type="entry name" value="P-loop_NTPase"/>
</dbReference>
<evidence type="ECO:0000256" key="2">
    <source>
        <dbReference type="ARBA" id="ARBA00022741"/>
    </source>
</evidence>
<dbReference type="InterPro" id="IPR045063">
    <property type="entry name" value="Dynamin_N"/>
</dbReference>
<evidence type="ECO:0000256" key="4">
    <source>
        <dbReference type="ARBA" id="ARBA00023134"/>
    </source>
</evidence>
<evidence type="ECO:0000313" key="9">
    <source>
        <dbReference type="Proteomes" id="UP000471031"/>
    </source>
</evidence>
<evidence type="ECO:0000256" key="1">
    <source>
        <dbReference type="ARBA" id="ARBA00004370"/>
    </source>
</evidence>
<evidence type="ECO:0000313" key="8">
    <source>
        <dbReference type="EMBL" id="MZP44461.1"/>
    </source>
</evidence>
<dbReference type="PANTHER" id="PTHR10465:SF0">
    <property type="entry name" value="SARCALUMENIN"/>
    <property type="match status" value="1"/>
</dbReference>
<evidence type="ECO:0000256" key="5">
    <source>
        <dbReference type="ARBA" id="ARBA00023136"/>
    </source>
</evidence>
<dbReference type="EMBL" id="WXEX01000016">
    <property type="protein sequence ID" value="MZP44461.1"/>
    <property type="molecule type" value="Genomic_DNA"/>
</dbReference>
<dbReference type="PANTHER" id="PTHR10465">
    <property type="entry name" value="TRANSMEMBRANE GTPASE FZO1"/>
    <property type="match status" value="1"/>
</dbReference>
<dbReference type="OrthoDB" id="9802035at2"/>
<dbReference type="CDD" id="cd09912">
    <property type="entry name" value="DLP_2"/>
    <property type="match status" value="2"/>
</dbReference>
<dbReference type="Gene3D" id="3.40.50.300">
    <property type="entry name" value="P-loop containing nucleotide triphosphate hydrolases"/>
    <property type="match status" value="2"/>
</dbReference>
<keyword evidence="5" id="KW-0472">Membrane</keyword>
<comment type="caution">
    <text evidence="8">The sequence shown here is derived from an EMBL/GenBank/DDBJ whole genome shotgun (WGS) entry which is preliminary data.</text>
</comment>
<keyword evidence="6" id="KW-0175">Coiled coil</keyword>
<dbReference type="GO" id="GO:0016020">
    <property type="term" value="C:membrane"/>
    <property type="evidence" value="ECO:0007669"/>
    <property type="project" value="UniProtKB-SubCell"/>
</dbReference>
<keyword evidence="2" id="KW-0547">Nucleotide-binding</keyword>
<dbReference type="InterPro" id="IPR027094">
    <property type="entry name" value="Mitofusin_fam"/>
</dbReference>
<comment type="subcellular location">
    <subcellularLocation>
        <location evidence="1">Membrane</location>
    </subcellularLocation>
</comment>
<protein>
    <recommendedName>
        <fullName evidence="7">Dynamin N-terminal domain-containing protein</fullName>
    </recommendedName>
</protein>
<accession>A0A845LFY0</accession>
<evidence type="ECO:0000256" key="6">
    <source>
        <dbReference type="SAM" id="Coils"/>
    </source>
</evidence>
<name>A0A845LFY0_HELGE</name>
<dbReference type="GO" id="GO:0005525">
    <property type="term" value="F:GTP binding"/>
    <property type="evidence" value="ECO:0007669"/>
    <property type="project" value="UniProtKB-KW"/>
</dbReference>